<keyword evidence="2" id="KW-0813">Transport</keyword>
<evidence type="ECO:0000256" key="4">
    <source>
        <dbReference type="ARBA" id="ARBA00022692"/>
    </source>
</evidence>
<reference evidence="9" key="1">
    <citation type="submission" date="2020-10" db="EMBL/GenBank/DDBJ databases">
        <authorList>
            <person name="Gilroy R."/>
        </authorList>
    </citation>
    <scope>NUCLEOTIDE SEQUENCE</scope>
    <source>
        <strain evidence="9">ChiBcec15-4380</strain>
    </source>
</reference>
<feature type="domain" description="ABC transmembrane type-1" evidence="8">
    <location>
        <begin position="77"/>
        <end position="279"/>
    </location>
</feature>
<protein>
    <submittedName>
        <fullName evidence="9">Carbohydrate ABC transporter permease</fullName>
    </submittedName>
</protein>
<dbReference type="GO" id="GO:0005886">
    <property type="term" value="C:plasma membrane"/>
    <property type="evidence" value="ECO:0007669"/>
    <property type="project" value="UniProtKB-SubCell"/>
</dbReference>
<feature type="transmembrane region" description="Helical" evidence="7">
    <location>
        <begin position="12"/>
        <end position="34"/>
    </location>
</feature>
<dbReference type="PANTHER" id="PTHR43744">
    <property type="entry name" value="ABC TRANSPORTER PERMEASE PROTEIN MG189-RELATED-RELATED"/>
    <property type="match status" value="1"/>
</dbReference>
<evidence type="ECO:0000256" key="6">
    <source>
        <dbReference type="ARBA" id="ARBA00023136"/>
    </source>
</evidence>
<dbReference type="EMBL" id="DVHE01000058">
    <property type="protein sequence ID" value="HIR51138.1"/>
    <property type="molecule type" value="Genomic_DNA"/>
</dbReference>
<dbReference type="PANTHER" id="PTHR43744:SF9">
    <property type="entry name" value="POLYGALACTURONAN_RHAMNOGALACTURONAN TRANSPORT SYSTEM PERMEASE PROTEIN YTCP"/>
    <property type="match status" value="1"/>
</dbReference>
<evidence type="ECO:0000256" key="5">
    <source>
        <dbReference type="ARBA" id="ARBA00022989"/>
    </source>
</evidence>
<dbReference type="AlphaFoldDB" id="A0A9D1DI94"/>
<dbReference type="Proteomes" id="UP000824239">
    <property type="component" value="Unassembled WGS sequence"/>
</dbReference>
<dbReference type="PROSITE" id="PS50928">
    <property type="entry name" value="ABC_TM1"/>
    <property type="match status" value="1"/>
</dbReference>
<keyword evidence="5 7" id="KW-1133">Transmembrane helix</keyword>
<evidence type="ECO:0000259" key="8">
    <source>
        <dbReference type="PROSITE" id="PS50928"/>
    </source>
</evidence>
<dbReference type="InterPro" id="IPR035906">
    <property type="entry name" value="MetI-like_sf"/>
</dbReference>
<dbReference type="GO" id="GO:0055085">
    <property type="term" value="P:transmembrane transport"/>
    <property type="evidence" value="ECO:0007669"/>
    <property type="project" value="InterPro"/>
</dbReference>
<name>A0A9D1DI94_9FIRM</name>
<feature type="transmembrane region" description="Helical" evidence="7">
    <location>
        <begin position="187"/>
        <end position="209"/>
    </location>
</feature>
<feature type="transmembrane region" description="Helical" evidence="7">
    <location>
        <begin position="148"/>
        <end position="166"/>
    </location>
</feature>
<evidence type="ECO:0000256" key="1">
    <source>
        <dbReference type="ARBA" id="ARBA00004651"/>
    </source>
</evidence>
<reference evidence="9" key="2">
    <citation type="journal article" date="2021" name="PeerJ">
        <title>Extensive microbial diversity within the chicken gut microbiome revealed by metagenomics and culture.</title>
        <authorList>
            <person name="Gilroy R."/>
            <person name="Ravi A."/>
            <person name="Getino M."/>
            <person name="Pursley I."/>
            <person name="Horton D.L."/>
            <person name="Alikhan N.F."/>
            <person name="Baker D."/>
            <person name="Gharbi K."/>
            <person name="Hall N."/>
            <person name="Watson M."/>
            <person name="Adriaenssens E.M."/>
            <person name="Foster-Nyarko E."/>
            <person name="Jarju S."/>
            <person name="Secka A."/>
            <person name="Antonio M."/>
            <person name="Oren A."/>
            <person name="Chaudhuri R.R."/>
            <person name="La Ragione R."/>
            <person name="Hildebrand F."/>
            <person name="Pallen M.J."/>
        </authorList>
    </citation>
    <scope>NUCLEOTIDE SEQUENCE</scope>
    <source>
        <strain evidence="9">ChiBcec15-4380</strain>
    </source>
</reference>
<comment type="subcellular location">
    <subcellularLocation>
        <location evidence="1">Cell membrane</location>
        <topology evidence="1">Multi-pass membrane protein</topology>
    </subcellularLocation>
</comment>
<evidence type="ECO:0000256" key="3">
    <source>
        <dbReference type="ARBA" id="ARBA00022475"/>
    </source>
</evidence>
<feature type="transmembrane region" description="Helical" evidence="7">
    <location>
        <begin position="115"/>
        <end position="136"/>
    </location>
</feature>
<feature type="transmembrane region" description="Helical" evidence="7">
    <location>
        <begin position="262"/>
        <end position="279"/>
    </location>
</feature>
<dbReference type="CDD" id="cd06261">
    <property type="entry name" value="TM_PBP2"/>
    <property type="match status" value="1"/>
</dbReference>
<evidence type="ECO:0000256" key="2">
    <source>
        <dbReference type="ARBA" id="ARBA00022448"/>
    </source>
</evidence>
<evidence type="ECO:0000256" key="7">
    <source>
        <dbReference type="SAM" id="Phobius"/>
    </source>
</evidence>
<gene>
    <name evidence="9" type="ORF">IAA53_07615</name>
</gene>
<accession>A0A9D1DI94</accession>
<evidence type="ECO:0000313" key="10">
    <source>
        <dbReference type="Proteomes" id="UP000824239"/>
    </source>
</evidence>
<keyword evidence="3" id="KW-1003">Cell membrane</keyword>
<dbReference type="InterPro" id="IPR000515">
    <property type="entry name" value="MetI-like"/>
</dbReference>
<proteinExistence type="predicted"/>
<comment type="caution">
    <text evidence="9">The sequence shown here is derived from an EMBL/GenBank/DDBJ whole genome shotgun (WGS) entry which is preliminary data.</text>
</comment>
<dbReference type="SUPFAM" id="SSF161098">
    <property type="entry name" value="MetI-like"/>
    <property type="match status" value="1"/>
</dbReference>
<dbReference type="Gene3D" id="1.10.3720.10">
    <property type="entry name" value="MetI-like"/>
    <property type="match status" value="1"/>
</dbReference>
<sequence>MQKKYNQSRAGVIFDVFNYIFLILLAVVCVLPMVHLFAISLSSKTAITAGAVGIFPVDASLEAYANLLKESEFFRAGLISVERTVLGVAINMLLTILAAYPLSKSTATFRARQKYVWFFLISMLFTGGMIPTYLIVRYTGLIDTIWSLILPTAVPVFSVILLQNYFKGLPGELSESAQIDGASHWRILFQLYLPLSKPVLAVLVLFSAFNHWNSWVDGMLYINDTTKYPLQTYLQTIVVDVDPTRINSLRDIGELCQENSNAAQVFLSIIPILLIYPFLQKHFANGIVLGAVKG</sequence>
<feature type="transmembrane region" description="Helical" evidence="7">
    <location>
        <begin position="84"/>
        <end position="103"/>
    </location>
</feature>
<organism evidence="9 10">
    <name type="scientific">Candidatus Avoscillospira avicola</name>
    <dbReference type="NCBI Taxonomy" id="2840706"/>
    <lineage>
        <taxon>Bacteria</taxon>
        <taxon>Bacillati</taxon>
        <taxon>Bacillota</taxon>
        <taxon>Clostridia</taxon>
        <taxon>Eubacteriales</taxon>
        <taxon>Oscillospiraceae</taxon>
        <taxon>Oscillospiraceae incertae sedis</taxon>
        <taxon>Candidatus Avoscillospira</taxon>
    </lineage>
</organism>
<keyword evidence="4 7" id="KW-0812">Transmembrane</keyword>
<keyword evidence="6 7" id="KW-0472">Membrane</keyword>
<evidence type="ECO:0000313" key="9">
    <source>
        <dbReference type="EMBL" id="HIR51138.1"/>
    </source>
</evidence>